<dbReference type="AlphaFoldDB" id="A0A6A6J1L3"/>
<sequence length="176" mass="19427">MITIDYRLGDLYIFQDFVRHYIHTSQTLNIICRHWVPLRLTPGSRSWLPSWMLCARNLFLGGAYGASGISGDNLVGTPNHKPYNASKGTVATAIFRAIVDKTLKEKKSLTVNGFGIGTISGISPSSSSYVPTEAMHFSGWSSADSSVPDCLWRTLVADRGPHGMKIPSWYHSACQY</sequence>
<protein>
    <submittedName>
        <fullName evidence="1">Uncharacterized protein</fullName>
    </submittedName>
</protein>
<dbReference type="Proteomes" id="UP000800094">
    <property type="component" value="Unassembled WGS sequence"/>
</dbReference>
<keyword evidence="2" id="KW-1185">Reference proteome</keyword>
<reference evidence="1" key="1">
    <citation type="journal article" date="2020" name="Stud. Mycol.">
        <title>101 Dothideomycetes genomes: a test case for predicting lifestyles and emergence of pathogens.</title>
        <authorList>
            <person name="Haridas S."/>
            <person name="Albert R."/>
            <person name="Binder M."/>
            <person name="Bloem J."/>
            <person name="Labutti K."/>
            <person name="Salamov A."/>
            <person name="Andreopoulos B."/>
            <person name="Baker S."/>
            <person name="Barry K."/>
            <person name="Bills G."/>
            <person name="Bluhm B."/>
            <person name="Cannon C."/>
            <person name="Castanera R."/>
            <person name="Culley D."/>
            <person name="Daum C."/>
            <person name="Ezra D."/>
            <person name="Gonzalez J."/>
            <person name="Henrissat B."/>
            <person name="Kuo A."/>
            <person name="Liang C."/>
            <person name="Lipzen A."/>
            <person name="Lutzoni F."/>
            <person name="Magnuson J."/>
            <person name="Mondo S."/>
            <person name="Nolan M."/>
            <person name="Ohm R."/>
            <person name="Pangilinan J."/>
            <person name="Park H.-J."/>
            <person name="Ramirez L."/>
            <person name="Alfaro M."/>
            <person name="Sun H."/>
            <person name="Tritt A."/>
            <person name="Yoshinaga Y."/>
            <person name="Zwiers L.-H."/>
            <person name="Turgeon B."/>
            <person name="Goodwin S."/>
            <person name="Spatafora J."/>
            <person name="Crous P."/>
            <person name="Grigoriev I."/>
        </authorList>
    </citation>
    <scope>NUCLEOTIDE SEQUENCE</scope>
    <source>
        <strain evidence="1">CBS 122368</strain>
    </source>
</reference>
<evidence type="ECO:0000313" key="1">
    <source>
        <dbReference type="EMBL" id="KAF2255780.1"/>
    </source>
</evidence>
<dbReference type="EMBL" id="ML987189">
    <property type="protein sequence ID" value="KAF2255780.1"/>
    <property type="molecule type" value="Genomic_DNA"/>
</dbReference>
<accession>A0A6A6J1L3</accession>
<dbReference type="RefSeq" id="XP_033690784.1">
    <property type="nucleotide sequence ID" value="XM_033836371.1"/>
</dbReference>
<gene>
    <name evidence="1" type="ORF">BU26DRAFT_8189</name>
</gene>
<evidence type="ECO:0000313" key="2">
    <source>
        <dbReference type="Proteomes" id="UP000800094"/>
    </source>
</evidence>
<dbReference type="OrthoDB" id="2157530at2759"/>
<organism evidence="1 2">
    <name type="scientific">Trematosphaeria pertusa</name>
    <dbReference type="NCBI Taxonomy" id="390896"/>
    <lineage>
        <taxon>Eukaryota</taxon>
        <taxon>Fungi</taxon>
        <taxon>Dikarya</taxon>
        <taxon>Ascomycota</taxon>
        <taxon>Pezizomycotina</taxon>
        <taxon>Dothideomycetes</taxon>
        <taxon>Pleosporomycetidae</taxon>
        <taxon>Pleosporales</taxon>
        <taxon>Massarineae</taxon>
        <taxon>Trematosphaeriaceae</taxon>
        <taxon>Trematosphaeria</taxon>
    </lineage>
</organism>
<name>A0A6A6J1L3_9PLEO</name>
<dbReference type="GeneID" id="54589701"/>
<proteinExistence type="predicted"/>